<evidence type="ECO:0000313" key="1">
    <source>
        <dbReference type="EMBL" id="KAE8420060.1"/>
    </source>
</evidence>
<evidence type="ECO:0000313" key="2">
    <source>
        <dbReference type="Proteomes" id="UP000325395"/>
    </source>
</evidence>
<dbReference type="PANTHER" id="PTHR24148">
    <property type="entry name" value="ANKYRIN REPEAT DOMAIN-CONTAINING PROTEIN 39 HOMOLOG-RELATED"/>
    <property type="match status" value="1"/>
</dbReference>
<gene>
    <name evidence="1" type="ORF">BDV36DRAFT_122149</name>
</gene>
<reference evidence="1 2" key="1">
    <citation type="submission" date="2019-04" db="EMBL/GenBank/DDBJ databases">
        <authorList>
            <consortium name="DOE Joint Genome Institute"/>
            <person name="Mondo S."/>
            <person name="Kjaerbolling I."/>
            <person name="Vesth T."/>
            <person name="Frisvad J.C."/>
            <person name="Nybo J.L."/>
            <person name="Theobald S."/>
            <person name="Kildgaard S."/>
            <person name="Isbrandt T."/>
            <person name="Kuo A."/>
            <person name="Sato A."/>
            <person name="Lyhne E.K."/>
            <person name="Kogle M.E."/>
            <person name="Wiebenga A."/>
            <person name="Kun R.S."/>
            <person name="Lubbers R.J."/>
            <person name="Makela M.R."/>
            <person name="Barry K."/>
            <person name="Chovatia M."/>
            <person name="Clum A."/>
            <person name="Daum C."/>
            <person name="Haridas S."/>
            <person name="He G."/>
            <person name="LaButti K."/>
            <person name="Lipzen A."/>
            <person name="Riley R."/>
            <person name="Salamov A."/>
            <person name="Simmons B.A."/>
            <person name="Magnuson J.K."/>
            <person name="Henrissat B."/>
            <person name="Mortensen U.H."/>
            <person name="Larsen T.O."/>
            <person name="Devries R.P."/>
            <person name="Grigoriev I.V."/>
            <person name="Machida M."/>
            <person name="Baker S.E."/>
            <person name="Andersen M.R."/>
            <person name="Cantor M.N."/>
            <person name="Hua S.X."/>
        </authorList>
    </citation>
    <scope>NUCLEOTIDE SEQUENCE [LARGE SCALE GENOMIC DNA]</scope>
    <source>
        <strain evidence="1 2">CBS 117616</strain>
    </source>
</reference>
<dbReference type="Proteomes" id="UP000325395">
    <property type="component" value="Unassembled WGS sequence"/>
</dbReference>
<name>A0ABQ6WSH5_9EURO</name>
<dbReference type="InterPro" id="IPR052895">
    <property type="entry name" value="HetReg/Transcr_Mod"/>
</dbReference>
<dbReference type="EMBL" id="ML735712">
    <property type="protein sequence ID" value="KAE8420060.1"/>
    <property type="molecule type" value="Genomic_DNA"/>
</dbReference>
<dbReference type="PANTHER" id="PTHR24148:SF73">
    <property type="entry name" value="HET DOMAIN PROTEIN (AFU_ORTHOLOGUE AFUA_8G01020)"/>
    <property type="match status" value="1"/>
</dbReference>
<protein>
    <recommendedName>
        <fullName evidence="3">Heterokaryon incompatibility domain-containing protein</fullName>
    </recommendedName>
</protein>
<keyword evidence="2" id="KW-1185">Reference proteome</keyword>
<sequence length="330" mass="37589">MGDFTMKSTHALPSWVPNWSSPLEASIQSRVESVKHYTACKNSTINVQLEASNELSSAYKKSYISRTKYVGVIEKHYRSEAGPMCLRLPQQGHISPPDLIIEPIMAIGETMWSDVVLVSTISSWLAIIAEYSFLLEKMIPREDFESTMCSDLVFDAVTGQSRRLSSLDRNLIGYWLAREVPDYTDECLLRPYRLMEDTADFGAQNLDSTSIRRSVIQATYRRRFFITAHGRIDLGPASMKKGDRVFMLLGGRTPFILRGRHHDKPFSKDWYARPGAREPYVQSPTAYELLGDCYVHESMDGEGINIWEDVGSNHSRPIHRDLREAGHSTW</sequence>
<organism evidence="1 2">
    <name type="scientific">Aspergillus pseudocaelatus</name>
    <dbReference type="NCBI Taxonomy" id="1825620"/>
    <lineage>
        <taxon>Eukaryota</taxon>
        <taxon>Fungi</taxon>
        <taxon>Dikarya</taxon>
        <taxon>Ascomycota</taxon>
        <taxon>Pezizomycotina</taxon>
        <taxon>Eurotiomycetes</taxon>
        <taxon>Eurotiomycetidae</taxon>
        <taxon>Eurotiales</taxon>
        <taxon>Aspergillaceae</taxon>
        <taxon>Aspergillus</taxon>
        <taxon>Aspergillus subgen. Circumdati</taxon>
    </lineage>
</organism>
<proteinExistence type="predicted"/>
<accession>A0ABQ6WSH5</accession>
<evidence type="ECO:0008006" key="3">
    <source>
        <dbReference type="Google" id="ProtNLM"/>
    </source>
</evidence>